<dbReference type="GeneID" id="54562690"/>
<evidence type="ECO:0000313" key="6">
    <source>
        <dbReference type="EMBL" id="KAF2160248.1"/>
    </source>
</evidence>
<evidence type="ECO:0000256" key="4">
    <source>
        <dbReference type="ARBA" id="ARBA00023239"/>
    </source>
</evidence>
<gene>
    <name evidence="6" type="ORF">M409DRAFT_29338</name>
</gene>
<accession>A0A6A6C1U3</accession>
<evidence type="ECO:0000259" key="5">
    <source>
        <dbReference type="PROSITE" id="PS51891"/>
    </source>
</evidence>
<reference evidence="6" key="1">
    <citation type="journal article" date="2020" name="Stud. Mycol.">
        <title>101 Dothideomycetes genomes: a test case for predicting lifestyles and emergence of pathogens.</title>
        <authorList>
            <person name="Haridas S."/>
            <person name="Albert R."/>
            <person name="Binder M."/>
            <person name="Bloem J."/>
            <person name="Labutti K."/>
            <person name="Salamov A."/>
            <person name="Andreopoulos B."/>
            <person name="Baker S."/>
            <person name="Barry K."/>
            <person name="Bills G."/>
            <person name="Bluhm B."/>
            <person name="Cannon C."/>
            <person name="Castanera R."/>
            <person name="Culley D."/>
            <person name="Daum C."/>
            <person name="Ezra D."/>
            <person name="Gonzalez J."/>
            <person name="Henrissat B."/>
            <person name="Kuo A."/>
            <person name="Liang C."/>
            <person name="Lipzen A."/>
            <person name="Lutzoni F."/>
            <person name="Magnuson J."/>
            <person name="Mondo S."/>
            <person name="Nolan M."/>
            <person name="Ohm R."/>
            <person name="Pangilinan J."/>
            <person name="Park H.-J."/>
            <person name="Ramirez L."/>
            <person name="Alfaro M."/>
            <person name="Sun H."/>
            <person name="Tritt A."/>
            <person name="Yoshinaga Y."/>
            <person name="Zwiers L.-H."/>
            <person name="Turgeon B."/>
            <person name="Goodwin S."/>
            <person name="Spatafora J."/>
            <person name="Crous P."/>
            <person name="Grigoriev I."/>
        </authorList>
    </citation>
    <scope>NUCLEOTIDE SEQUENCE</scope>
    <source>
        <strain evidence="6">ATCC 36951</strain>
    </source>
</reference>
<comment type="similarity">
    <text evidence="1">Belongs to the Gfa family.</text>
</comment>
<dbReference type="GO" id="GO:0016846">
    <property type="term" value="F:carbon-sulfur lyase activity"/>
    <property type="evidence" value="ECO:0007669"/>
    <property type="project" value="InterPro"/>
</dbReference>
<keyword evidence="2" id="KW-0479">Metal-binding</keyword>
<dbReference type="PANTHER" id="PTHR33337:SF43">
    <property type="entry name" value="CENP-V_GFA DOMAIN-CONTAINING PROTEIN"/>
    <property type="match status" value="1"/>
</dbReference>
<name>A0A6A6C1U3_ZASCE</name>
<dbReference type="OrthoDB" id="2212170at2759"/>
<keyword evidence="7" id="KW-1185">Reference proteome</keyword>
<proteinExistence type="inferred from homology"/>
<evidence type="ECO:0000256" key="1">
    <source>
        <dbReference type="ARBA" id="ARBA00005495"/>
    </source>
</evidence>
<keyword evidence="3" id="KW-0862">Zinc</keyword>
<dbReference type="GO" id="GO:0046872">
    <property type="term" value="F:metal ion binding"/>
    <property type="evidence" value="ECO:0007669"/>
    <property type="project" value="UniProtKB-KW"/>
</dbReference>
<dbReference type="PANTHER" id="PTHR33337">
    <property type="entry name" value="GFA DOMAIN-CONTAINING PROTEIN"/>
    <property type="match status" value="1"/>
</dbReference>
<dbReference type="Pfam" id="PF04828">
    <property type="entry name" value="GFA"/>
    <property type="match status" value="1"/>
</dbReference>
<evidence type="ECO:0000313" key="7">
    <source>
        <dbReference type="Proteomes" id="UP000799537"/>
    </source>
</evidence>
<organism evidence="6 7">
    <name type="scientific">Zasmidium cellare ATCC 36951</name>
    <dbReference type="NCBI Taxonomy" id="1080233"/>
    <lineage>
        <taxon>Eukaryota</taxon>
        <taxon>Fungi</taxon>
        <taxon>Dikarya</taxon>
        <taxon>Ascomycota</taxon>
        <taxon>Pezizomycotina</taxon>
        <taxon>Dothideomycetes</taxon>
        <taxon>Dothideomycetidae</taxon>
        <taxon>Mycosphaerellales</taxon>
        <taxon>Mycosphaerellaceae</taxon>
        <taxon>Zasmidium</taxon>
    </lineage>
</organism>
<keyword evidence="4" id="KW-0456">Lyase</keyword>
<dbReference type="InterPro" id="IPR006913">
    <property type="entry name" value="CENP-V/GFA"/>
</dbReference>
<dbReference type="Gene3D" id="3.90.1590.10">
    <property type="entry name" value="glutathione-dependent formaldehyde- activating enzyme (gfa)"/>
    <property type="match status" value="1"/>
</dbReference>
<dbReference type="AlphaFoldDB" id="A0A6A6C1U3"/>
<dbReference type="RefSeq" id="XP_033661137.1">
    <property type="nucleotide sequence ID" value="XM_033809418.1"/>
</dbReference>
<dbReference type="SUPFAM" id="SSF51316">
    <property type="entry name" value="Mss4-like"/>
    <property type="match status" value="1"/>
</dbReference>
<dbReference type="PROSITE" id="PS51891">
    <property type="entry name" value="CENP_V_GFA"/>
    <property type="match status" value="1"/>
</dbReference>
<dbReference type="InterPro" id="IPR011057">
    <property type="entry name" value="Mss4-like_sf"/>
</dbReference>
<sequence length="169" mass="18287">MNLSTGNPATHDISSLNDGMEGSCLCGKITIKITQEGLFDKPNGGICHCYNCRQFSGAASANLLLVPTENVHISDPFSSLKTYNDTNTASGRMVPRSFCSNCGSSLGILPLCGHPQTSIVMLGLFPRIPEPEFECFTKHRQGWMKPMVAACGESEFGESVLKFNGHLLR</sequence>
<protein>
    <recommendedName>
        <fullName evidence="5">CENP-V/GFA domain-containing protein</fullName>
    </recommendedName>
</protein>
<evidence type="ECO:0000256" key="3">
    <source>
        <dbReference type="ARBA" id="ARBA00022833"/>
    </source>
</evidence>
<dbReference type="EMBL" id="ML993628">
    <property type="protein sequence ID" value="KAF2160248.1"/>
    <property type="molecule type" value="Genomic_DNA"/>
</dbReference>
<evidence type="ECO:0000256" key="2">
    <source>
        <dbReference type="ARBA" id="ARBA00022723"/>
    </source>
</evidence>
<feature type="domain" description="CENP-V/GFA" evidence="5">
    <location>
        <begin position="20"/>
        <end position="134"/>
    </location>
</feature>
<dbReference type="Proteomes" id="UP000799537">
    <property type="component" value="Unassembled WGS sequence"/>
</dbReference>